<dbReference type="Pfam" id="PF13967">
    <property type="entry name" value="RSN1_TM"/>
    <property type="match status" value="1"/>
</dbReference>
<feature type="domain" description="CSC1/OSCA1-like 7TM region" evidence="8">
    <location>
        <begin position="313"/>
        <end position="572"/>
    </location>
</feature>
<dbReference type="InterPro" id="IPR003864">
    <property type="entry name" value="CSC1/OSCA1-like_7TM"/>
</dbReference>
<gene>
    <name evidence="10" type="ORF">SNAT2548_LOCUS21822</name>
</gene>
<dbReference type="AlphaFoldDB" id="A0A812QS44"/>
<evidence type="ECO:0000259" key="8">
    <source>
        <dbReference type="Pfam" id="PF02714"/>
    </source>
</evidence>
<evidence type="ECO:0000313" key="11">
    <source>
        <dbReference type="Proteomes" id="UP000604046"/>
    </source>
</evidence>
<comment type="similarity">
    <text evidence="2">Belongs to the CSC1 (TC 1.A.17) family.</text>
</comment>
<feature type="transmembrane region" description="Helical" evidence="7">
    <location>
        <begin position="105"/>
        <end position="123"/>
    </location>
</feature>
<evidence type="ECO:0000256" key="2">
    <source>
        <dbReference type="ARBA" id="ARBA00007779"/>
    </source>
</evidence>
<dbReference type="InterPro" id="IPR045122">
    <property type="entry name" value="Csc1-like"/>
</dbReference>
<keyword evidence="5 7" id="KW-1133">Transmembrane helix</keyword>
<feature type="domain" description="CSC1/OSCA1-like N-terminal transmembrane" evidence="9">
    <location>
        <begin position="16"/>
        <end position="167"/>
    </location>
</feature>
<feature type="transmembrane region" description="Helical" evidence="7">
    <location>
        <begin position="516"/>
        <end position="537"/>
    </location>
</feature>
<dbReference type="InterPro" id="IPR032880">
    <property type="entry name" value="CSC1/OSCA1-like_N"/>
</dbReference>
<evidence type="ECO:0000256" key="4">
    <source>
        <dbReference type="ARBA" id="ARBA00022692"/>
    </source>
</evidence>
<feature type="transmembrane region" description="Helical" evidence="7">
    <location>
        <begin position="490"/>
        <end position="510"/>
    </location>
</feature>
<dbReference type="Proteomes" id="UP000604046">
    <property type="component" value="Unassembled WGS sequence"/>
</dbReference>
<feature type="transmembrane region" description="Helical" evidence="7">
    <location>
        <begin position="406"/>
        <end position="424"/>
    </location>
</feature>
<feature type="transmembrane region" description="Helical" evidence="7">
    <location>
        <begin position="313"/>
        <end position="338"/>
    </location>
</feature>
<evidence type="ECO:0008006" key="12">
    <source>
        <dbReference type="Google" id="ProtNLM"/>
    </source>
</evidence>
<reference evidence="10" key="1">
    <citation type="submission" date="2021-02" db="EMBL/GenBank/DDBJ databases">
        <authorList>
            <person name="Dougan E. K."/>
            <person name="Rhodes N."/>
            <person name="Thang M."/>
            <person name="Chan C."/>
        </authorList>
    </citation>
    <scope>NUCLEOTIDE SEQUENCE</scope>
</reference>
<comment type="subcellular location">
    <subcellularLocation>
        <location evidence="1">Membrane</location>
        <topology evidence="1">Multi-pass membrane protein</topology>
    </subcellularLocation>
</comment>
<feature type="transmembrane region" description="Helical" evidence="7">
    <location>
        <begin position="582"/>
        <end position="601"/>
    </location>
</feature>
<name>A0A812QS44_9DINO</name>
<evidence type="ECO:0000313" key="10">
    <source>
        <dbReference type="EMBL" id="CAE7400911.1"/>
    </source>
</evidence>
<evidence type="ECO:0000256" key="5">
    <source>
        <dbReference type="ARBA" id="ARBA00022989"/>
    </source>
</evidence>
<dbReference type="OrthoDB" id="1689567at2759"/>
<feature type="transmembrane region" description="Helical" evidence="7">
    <location>
        <begin position="358"/>
        <end position="385"/>
    </location>
</feature>
<keyword evidence="11" id="KW-1185">Reference proteome</keyword>
<dbReference type="GO" id="GO:0005886">
    <property type="term" value="C:plasma membrane"/>
    <property type="evidence" value="ECO:0007669"/>
    <property type="project" value="TreeGrafter"/>
</dbReference>
<protein>
    <recommendedName>
        <fullName evidence="12">CSC1-like protein 2</fullName>
    </recommendedName>
</protein>
<feature type="transmembrane region" description="Helical" evidence="7">
    <location>
        <begin position="143"/>
        <end position="165"/>
    </location>
</feature>
<evidence type="ECO:0000259" key="9">
    <source>
        <dbReference type="Pfam" id="PF13967"/>
    </source>
</evidence>
<keyword evidence="3" id="KW-0813">Transport</keyword>
<feature type="transmembrane region" description="Helical" evidence="7">
    <location>
        <begin position="450"/>
        <end position="469"/>
    </location>
</feature>
<dbReference type="PANTHER" id="PTHR13018:SF5">
    <property type="entry name" value="RE44586P"/>
    <property type="match status" value="1"/>
</dbReference>
<keyword evidence="6 7" id="KW-0472">Membrane</keyword>
<feature type="transmembrane region" description="Helical" evidence="7">
    <location>
        <begin position="20"/>
        <end position="37"/>
    </location>
</feature>
<dbReference type="GO" id="GO:0005227">
    <property type="term" value="F:calcium-activated cation channel activity"/>
    <property type="evidence" value="ECO:0007669"/>
    <property type="project" value="InterPro"/>
</dbReference>
<evidence type="ECO:0000256" key="3">
    <source>
        <dbReference type="ARBA" id="ARBA00022448"/>
    </source>
</evidence>
<accession>A0A812QS44</accession>
<sequence length="642" mass="70828">MPPLPGTDDSSLEAVRFSVLTNALLLVVFLGTFEIFLRREGTRQLLAPKLPSPERIGFLCSRFPSFLSGGFVAWARKVWEQRHQPVDLEPDATILIRFCQLGLKFSLLGTAFSCVLLPMYATGPGQASGFNSMSLSNLKLGGSTRFWCVILAAYMLTSTFGFLILREWHAFVSIKRQHFVKAVSGACGPAMAQSRRTLMVEDVPSTSWSEQGVTAFFEKLYGPASVYSCVCIGHVQQTDLHPSARAAAHLIQVSTGPATAFVTLRSAERCTEAQQVVLSHTSGWRVCEAPEPRDLIWTNVVKPRGMTELHQKIGLAATVVCVLFWSVPVTLIQAWANVESLSKWFPAVHDLKRWSPTIYALITSYLPVLALMGLQALLPYFFAAMARGYECHKTKSGVERVVLNRCFNYQLASLYVTVLSGSLWDSLTKILDQPSQVLDILARSLPKANVYFLTFVLARACVGVPLLLLRPYTCLATCSLTGAAGEPKIRCAYGYEASSIAIVLVIGITYSFIAPAILPACAVYFAAATLSYRWLFVHVYDTEFDGSGVFWYDLFNCVLLGLFLSTLSLIGLAILYGSYTQLVFLFPLPLLVGYLALRCWGRMGWKSRWTSLEDAVRADQDEGSALAGFQENLYAEPSAEPC</sequence>
<proteinExistence type="inferred from homology"/>
<evidence type="ECO:0000256" key="6">
    <source>
        <dbReference type="ARBA" id="ARBA00023136"/>
    </source>
</evidence>
<evidence type="ECO:0000256" key="7">
    <source>
        <dbReference type="SAM" id="Phobius"/>
    </source>
</evidence>
<evidence type="ECO:0000256" key="1">
    <source>
        <dbReference type="ARBA" id="ARBA00004141"/>
    </source>
</evidence>
<comment type="caution">
    <text evidence="10">The sequence shown here is derived from an EMBL/GenBank/DDBJ whole genome shotgun (WGS) entry which is preliminary data.</text>
</comment>
<dbReference type="Pfam" id="PF02714">
    <property type="entry name" value="RSN1_7TM"/>
    <property type="match status" value="1"/>
</dbReference>
<feature type="transmembrane region" description="Helical" evidence="7">
    <location>
        <begin position="549"/>
        <end position="576"/>
    </location>
</feature>
<dbReference type="EMBL" id="CAJNDS010002264">
    <property type="protein sequence ID" value="CAE7400911.1"/>
    <property type="molecule type" value="Genomic_DNA"/>
</dbReference>
<dbReference type="PANTHER" id="PTHR13018">
    <property type="entry name" value="PROBABLE MEMBRANE PROTEIN DUF221-RELATED"/>
    <property type="match status" value="1"/>
</dbReference>
<keyword evidence="4 7" id="KW-0812">Transmembrane</keyword>
<organism evidence="10 11">
    <name type="scientific">Symbiodinium natans</name>
    <dbReference type="NCBI Taxonomy" id="878477"/>
    <lineage>
        <taxon>Eukaryota</taxon>
        <taxon>Sar</taxon>
        <taxon>Alveolata</taxon>
        <taxon>Dinophyceae</taxon>
        <taxon>Suessiales</taxon>
        <taxon>Symbiodiniaceae</taxon>
        <taxon>Symbiodinium</taxon>
    </lineage>
</organism>